<protein>
    <submittedName>
        <fullName evidence="4">Starch synthase</fullName>
    </submittedName>
</protein>
<dbReference type="Pfam" id="PF13439">
    <property type="entry name" value="Glyco_transf_4"/>
    <property type="match status" value="1"/>
</dbReference>
<name>A0A2A4YCZ5_UNCAE</name>
<dbReference type="Pfam" id="PF00534">
    <property type="entry name" value="Glycos_transf_1"/>
    <property type="match status" value="1"/>
</dbReference>
<dbReference type="GO" id="GO:0016757">
    <property type="term" value="F:glycosyltransferase activity"/>
    <property type="evidence" value="ECO:0007669"/>
    <property type="project" value="InterPro"/>
</dbReference>
<feature type="domain" description="Glycosyl transferase family 1" evidence="2">
    <location>
        <begin position="221"/>
        <end position="376"/>
    </location>
</feature>
<comment type="caution">
    <text evidence="4">The sequence shown here is derived from an EMBL/GenBank/DDBJ whole genome shotgun (WGS) entry which is preliminary data.</text>
</comment>
<evidence type="ECO:0000259" key="2">
    <source>
        <dbReference type="Pfam" id="PF00534"/>
    </source>
</evidence>
<reference evidence="5" key="1">
    <citation type="submission" date="2017-08" db="EMBL/GenBank/DDBJ databases">
        <title>A dynamic microbial community with high functional redundancy inhabits the cold, oxic subseafloor aquifer.</title>
        <authorList>
            <person name="Tully B.J."/>
            <person name="Wheat C.G."/>
            <person name="Glazer B.T."/>
            <person name="Huber J.A."/>
        </authorList>
    </citation>
    <scope>NUCLEOTIDE SEQUENCE [LARGE SCALE GENOMIC DNA]</scope>
</reference>
<dbReference type="GO" id="GO:0009103">
    <property type="term" value="P:lipopolysaccharide biosynthetic process"/>
    <property type="evidence" value="ECO:0007669"/>
    <property type="project" value="TreeGrafter"/>
</dbReference>
<evidence type="ECO:0000256" key="1">
    <source>
        <dbReference type="ARBA" id="ARBA00022679"/>
    </source>
</evidence>
<dbReference type="Gene3D" id="3.40.50.2000">
    <property type="entry name" value="Glycogen Phosphorylase B"/>
    <property type="match status" value="2"/>
</dbReference>
<gene>
    <name evidence="4" type="ORF">COB11_07085</name>
</gene>
<dbReference type="Proteomes" id="UP000217838">
    <property type="component" value="Unassembled WGS sequence"/>
</dbReference>
<dbReference type="InterPro" id="IPR001296">
    <property type="entry name" value="Glyco_trans_1"/>
</dbReference>
<dbReference type="InterPro" id="IPR028098">
    <property type="entry name" value="Glyco_trans_4-like_N"/>
</dbReference>
<feature type="domain" description="Glycosyltransferase subfamily 4-like N-terminal" evidence="3">
    <location>
        <begin position="17"/>
        <end position="202"/>
    </location>
</feature>
<keyword evidence="1" id="KW-0808">Transferase</keyword>
<sequence>MRILLTNTGPWGTGSFTCAHAILKELLLLGHDVQLFFPDAHVNSSDLDYYYKNPKHYHIWRFPLKDQTHNIESFPLMIPDPHPRSRTETTFKELDEDTLKFYFQEARKALIKVIKQFKPDIVECQHIWSLDSIIDEFGIPYVCTAHHSDQMGFMYDARMRPYALASAKHARKIFAISEFVKAEVMDLYHVDENKVVTITNGYSKKYFKREQIDKNAILEEFDINADKNAIFVSFAGKISKTKGVDTILEANRILDNPNIHFLILGSGELEKVIDSNRIEDYSFKNAHFLGHRHPREIVKIHNISKLSLMPSRSEGFGISALEAMACGLPLVYTDVGGIHEFAIGKCIKKEDPKALANAIESIITMPDADYSKLSNKSEEVAHTFSWKELAKKRVYYYKQALSA</sequence>
<dbReference type="PANTHER" id="PTHR46401">
    <property type="entry name" value="GLYCOSYLTRANSFERASE WBBK-RELATED"/>
    <property type="match status" value="1"/>
</dbReference>
<dbReference type="SUPFAM" id="SSF53756">
    <property type="entry name" value="UDP-Glycosyltransferase/glycogen phosphorylase"/>
    <property type="match status" value="1"/>
</dbReference>
<proteinExistence type="predicted"/>
<dbReference type="CDD" id="cd03801">
    <property type="entry name" value="GT4_PimA-like"/>
    <property type="match status" value="1"/>
</dbReference>
<organism evidence="4 5">
    <name type="scientific">Aerophobetes bacterium</name>
    <dbReference type="NCBI Taxonomy" id="2030807"/>
    <lineage>
        <taxon>Bacteria</taxon>
        <taxon>Candidatus Aerophobota</taxon>
    </lineage>
</organism>
<accession>A0A2A4YCZ5</accession>
<dbReference type="PANTHER" id="PTHR46401:SF2">
    <property type="entry name" value="GLYCOSYLTRANSFERASE WBBK-RELATED"/>
    <property type="match status" value="1"/>
</dbReference>
<evidence type="ECO:0000313" key="4">
    <source>
        <dbReference type="EMBL" id="PCI92561.1"/>
    </source>
</evidence>
<evidence type="ECO:0000259" key="3">
    <source>
        <dbReference type="Pfam" id="PF13439"/>
    </source>
</evidence>
<dbReference type="EMBL" id="NVUU01000096">
    <property type="protein sequence ID" value="PCI92561.1"/>
    <property type="molecule type" value="Genomic_DNA"/>
</dbReference>
<evidence type="ECO:0000313" key="5">
    <source>
        <dbReference type="Proteomes" id="UP000217838"/>
    </source>
</evidence>
<dbReference type="AlphaFoldDB" id="A0A2A4YCZ5"/>